<dbReference type="Gene3D" id="1.10.443.10">
    <property type="entry name" value="Intergrase catalytic core"/>
    <property type="match status" value="1"/>
</dbReference>
<evidence type="ECO:0000256" key="3">
    <source>
        <dbReference type="ARBA" id="ARBA00023172"/>
    </source>
</evidence>
<keyword evidence="3" id="KW-0233">DNA recombination</keyword>
<feature type="domain" description="Tyr recombinase" evidence="4">
    <location>
        <begin position="197"/>
        <end position="362"/>
    </location>
</feature>
<comment type="similarity">
    <text evidence="1">Belongs to the 'phage' integrase family.</text>
</comment>
<comment type="caution">
    <text evidence="5">The sequence shown here is derived from an EMBL/GenBank/DDBJ whole genome shotgun (WGS) entry which is preliminary data.</text>
</comment>
<evidence type="ECO:0000259" key="4">
    <source>
        <dbReference type="PROSITE" id="PS51898"/>
    </source>
</evidence>
<dbReference type="Proteomes" id="UP000420562">
    <property type="component" value="Unassembled WGS sequence"/>
</dbReference>
<accession>A0A7J4ZR12</accession>
<dbReference type="InterPro" id="IPR002104">
    <property type="entry name" value="Integrase_catalytic"/>
</dbReference>
<dbReference type="InterPro" id="IPR050090">
    <property type="entry name" value="Tyrosine_recombinase_XerCD"/>
</dbReference>
<reference evidence="5 6" key="1">
    <citation type="submission" date="2019-09" db="EMBL/GenBank/DDBJ databases">
        <title>Geobacter sp. Red96, a novel strain isolated from paddy soil.</title>
        <authorList>
            <person name="Xu Z."/>
            <person name="Masuda Y."/>
            <person name="Itoh H."/>
            <person name="Senoo K."/>
        </authorList>
    </citation>
    <scope>NUCLEOTIDE SEQUENCE [LARGE SCALE GENOMIC DNA]</scope>
    <source>
        <strain evidence="5 6">Red96</strain>
    </source>
</reference>
<dbReference type="GO" id="GO:0015074">
    <property type="term" value="P:DNA integration"/>
    <property type="evidence" value="ECO:0007669"/>
    <property type="project" value="InterPro"/>
</dbReference>
<dbReference type="AlphaFoldDB" id="A0A7J4ZR12"/>
<organism evidence="5 6">
    <name type="scientific">Oryzomonas japonica</name>
    <dbReference type="NCBI Taxonomy" id="2603858"/>
    <lineage>
        <taxon>Bacteria</taxon>
        <taxon>Pseudomonadati</taxon>
        <taxon>Thermodesulfobacteriota</taxon>
        <taxon>Desulfuromonadia</taxon>
        <taxon>Geobacterales</taxon>
        <taxon>Geobacteraceae</taxon>
        <taxon>Oryzomonas</taxon>
    </lineage>
</organism>
<gene>
    <name evidence="5" type="ORF">F6V25_07840</name>
</gene>
<dbReference type="InterPro" id="IPR013762">
    <property type="entry name" value="Integrase-like_cat_sf"/>
</dbReference>
<keyword evidence="6" id="KW-1185">Reference proteome</keyword>
<dbReference type="PANTHER" id="PTHR30349:SF41">
    <property type="entry name" value="INTEGRASE_RECOMBINASE PROTEIN MJ0367-RELATED"/>
    <property type="match status" value="1"/>
</dbReference>
<proteinExistence type="inferred from homology"/>
<dbReference type="GO" id="GO:0006310">
    <property type="term" value="P:DNA recombination"/>
    <property type="evidence" value="ECO:0007669"/>
    <property type="project" value="UniProtKB-KW"/>
</dbReference>
<dbReference type="RefSeq" id="WP_151128065.1">
    <property type="nucleotide sequence ID" value="NZ_VZQZ01000004.1"/>
</dbReference>
<dbReference type="SUPFAM" id="SSF56349">
    <property type="entry name" value="DNA breaking-rejoining enzymes"/>
    <property type="match status" value="1"/>
</dbReference>
<evidence type="ECO:0000313" key="5">
    <source>
        <dbReference type="EMBL" id="KAB0665624.1"/>
    </source>
</evidence>
<dbReference type="InterPro" id="IPR011010">
    <property type="entry name" value="DNA_brk_join_enz"/>
</dbReference>
<name>A0A7J4ZR12_9BACT</name>
<dbReference type="GO" id="GO:0003677">
    <property type="term" value="F:DNA binding"/>
    <property type="evidence" value="ECO:0007669"/>
    <property type="project" value="UniProtKB-KW"/>
</dbReference>
<evidence type="ECO:0000256" key="2">
    <source>
        <dbReference type="ARBA" id="ARBA00023125"/>
    </source>
</evidence>
<dbReference type="Pfam" id="PF00589">
    <property type="entry name" value="Phage_integrase"/>
    <property type="match status" value="1"/>
</dbReference>
<dbReference type="PROSITE" id="PS51898">
    <property type="entry name" value="TYR_RECOMBINASE"/>
    <property type="match status" value="1"/>
</dbReference>
<keyword evidence="2" id="KW-0238">DNA-binding</keyword>
<evidence type="ECO:0000313" key="6">
    <source>
        <dbReference type="Proteomes" id="UP000420562"/>
    </source>
</evidence>
<protein>
    <submittedName>
        <fullName evidence="5">Tyrosine-type recombinase/integrase</fullName>
    </submittedName>
</protein>
<sequence length="379" mass="44083">MSLTKHPKYPNVWIARVYLDGRRKDPKTGKPSNKRKLYNFEGTEAQALDWYAQVLKTQQKATIPLAPTLEQAWADFCTYYKNKTSETTYFDFLKTWHRHLAPFFGQFRPMQITPGLIENYKTKRLSETYLPGKVKQLPKDDSEEQALKRRPISRKRINNELFYLSAIITWMTLPEINLALPLGFKIKGFPAKQVKAALPVVPDRREVITLLRATERPYRAMLCVWYYGGLRKKELLTMEGERVNLAQNYMIVLGKGNKERIVPIHRKIRIYLRKYYKPGFMWVNPKTEKPWVFLTRAIKRATDKAGFDKRMYIHLLRHTFGTHSIQSGIGVRSVQLMLGHASVTTTEIYTTLATGFLAEQMEKLGGGSLHQQNNKQLPK</sequence>
<dbReference type="PANTHER" id="PTHR30349">
    <property type="entry name" value="PHAGE INTEGRASE-RELATED"/>
    <property type="match status" value="1"/>
</dbReference>
<evidence type="ECO:0000256" key="1">
    <source>
        <dbReference type="ARBA" id="ARBA00008857"/>
    </source>
</evidence>
<dbReference type="EMBL" id="VZQZ01000004">
    <property type="protein sequence ID" value="KAB0665624.1"/>
    <property type="molecule type" value="Genomic_DNA"/>
</dbReference>